<dbReference type="GO" id="GO:0000981">
    <property type="term" value="F:DNA-binding transcription factor activity, RNA polymerase II-specific"/>
    <property type="evidence" value="ECO:0007669"/>
    <property type="project" value="TreeGrafter"/>
</dbReference>
<proteinExistence type="predicted"/>
<evidence type="ECO:0000256" key="1">
    <source>
        <dbReference type="ARBA" id="ARBA00004123"/>
    </source>
</evidence>
<feature type="compositionally biased region" description="Basic residues" evidence="7">
    <location>
        <begin position="105"/>
        <end position="116"/>
    </location>
</feature>
<dbReference type="CDD" id="cd00202">
    <property type="entry name" value="ZnF_GATA"/>
    <property type="match status" value="2"/>
</dbReference>
<evidence type="ECO:0000313" key="10">
    <source>
        <dbReference type="Proteomes" id="UP001215280"/>
    </source>
</evidence>
<dbReference type="Pfam" id="PF00320">
    <property type="entry name" value="GATA"/>
    <property type="match status" value="2"/>
</dbReference>
<dbReference type="PROSITE" id="PS50114">
    <property type="entry name" value="GATA_ZN_FINGER_2"/>
    <property type="match status" value="2"/>
</dbReference>
<evidence type="ECO:0000256" key="2">
    <source>
        <dbReference type="ARBA" id="ARBA00022723"/>
    </source>
</evidence>
<dbReference type="Gene3D" id="3.30.50.10">
    <property type="entry name" value="Erythroid Transcription Factor GATA-1, subunit A"/>
    <property type="match status" value="2"/>
</dbReference>
<name>A0AAD7J2J6_9AGAR</name>
<dbReference type="AlphaFoldDB" id="A0AAD7J2J6"/>
<comment type="caution">
    <text evidence="9">The sequence shown here is derived from an EMBL/GenBank/DDBJ whole genome shotgun (WGS) entry which is preliminary data.</text>
</comment>
<dbReference type="PRINTS" id="PR00619">
    <property type="entry name" value="GATAZNFINGER"/>
</dbReference>
<dbReference type="InterPro" id="IPR000679">
    <property type="entry name" value="Znf_GATA"/>
</dbReference>
<feature type="region of interest" description="Disordered" evidence="7">
    <location>
        <begin position="97"/>
        <end position="116"/>
    </location>
</feature>
<feature type="domain" description="GATA-type" evidence="8">
    <location>
        <begin position="57"/>
        <end position="110"/>
    </location>
</feature>
<dbReference type="PANTHER" id="PTHR10071:SF337">
    <property type="entry name" value="GATA-BINDING FACTOR A"/>
    <property type="match status" value="1"/>
</dbReference>
<keyword evidence="3 6" id="KW-0863">Zinc-finger</keyword>
<dbReference type="SUPFAM" id="SSF57716">
    <property type="entry name" value="Glucocorticoid receptor-like (DNA-binding domain)"/>
    <property type="match status" value="2"/>
</dbReference>
<dbReference type="SMART" id="SM00401">
    <property type="entry name" value="ZnF_GATA"/>
    <property type="match status" value="2"/>
</dbReference>
<dbReference type="GO" id="GO:0000978">
    <property type="term" value="F:RNA polymerase II cis-regulatory region sequence-specific DNA binding"/>
    <property type="evidence" value="ECO:0007669"/>
    <property type="project" value="TreeGrafter"/>
</dbReference>
<protein>
    <recommendedName>
        <fullName evidence="8">GATA-type domain-containing protein</fullName>
    </recommendedName>
</protein>
<evidence type="ECO:0000256" key="3">
    <source>
        <dbReference type="ARBA" id="ARBA00022771"/>
    </source>
</evidence>
<dbReference type="Proteomes" id="UP001215280">
    <property type="component" value="Unassembled WGS sequence"/>
</dbReference>
<dbReference type="GO" id="GO:0045165">
    <property type="term" value="P:cell fate commitment"/>
    <property type="evidence" value="ECO:0007669"/>
    <property type="project" value="TreeGrafter"/>
</dbReference>
<comment type="subcellular location">
    <subcellularLocation>
        <location evidence="1">Nucleus</location>
    </subcellularLocation>
</comment>
<dbReference type="GO" id="GO:0045944">
    <property type="term" value="P:positive regulation of transcription by RNA polymerase II"/>
    <property type="evidence" value="ECO:0007669"/>
    <property type="project" value="TreeGrafter"/>
</dbReference>
<evidence type="ECO:0000256" key="5">
    <source>
        <dbReference type="ARBA" id="ARBA00023242"/>
    </source>
</evidence>
<dbReference type="GO" id="GO:0008270">
    <property type="term" value="F:zinc ion binding"/>
    <property type="evidence" value="ECO:0007669"/>
    <property type="project" value="UniProtKB-KW"/>
</dbReference>
<keyword evidence="4" id="KW-0862">Zinc</keyword>
<keyword evidence="10" id="KW-1185">Reference proteome</keyword>
<evidence type="ECO:0000313" key="9">
    <source>
        <dbReference type="EMBL" id="KAJ7753115.1"/>
    </source>
</evidence>
<evidence type="ECO:0000256" key="4">
    <source>
        <dbReference type="ARBA" id="ARBA00022833"/>
    </source>
</evidence>
<dbReference type="GO" id="GO:0000122">
    <property type="term" value="P:negative regulation of transcription by RNA polymerase II"/>
    <property type="evidence" value="ECO:0007669"/>
    <property type="project" value="TreeGrafter"/>
</dbReference>
<reference evidence="9" key="1">
    <citation type="submission" date="2023-03" db="EMBL/GenBank/DDBJ databases">
        <title>Massive genome expansion in bonnet fungi (Mycena s.s.) driven by repeated elements and novel gene families across ecological guilds.</title>
        <authorList>
            <consortium name="Lawrence Berkeley National Laboratory"/>
            <person name="Harder C.B."/>
            <person name="Miyauchi S."/>
            <person name="Viragh M."/>
            <person name="Kuo A."/>
            <person name="Thoen E."/>
            <person name="Andreopoulos B."/>
            <person name="Lu D."/>
            <person name="Skrede I."/>
            <person name="Drula E."/>
            <person name="Henrissat B."/>
            <person name="Morin E."/>
            <person name="Kohler A."/>
            <person name="Barry K."/>
            <person name="LaButti K."/>
            <person name="Morin E."/>
            <person name="Salamov A."/>
            <person name="Lipzen A."/>
            <person name="Mereny Z."/>
            <person name="Hegedus B."/>
            <person name="Baldrian P."/>
            <person name="Stursova M."/>
            <person name="Weitz H."/>
            <person name="Taylor A."/>
            <person name="Grigoriev I.V."/>
            <person name="Nagy L.G."/>
            <person name="Martin F."/>
            <person name="Kauserud H."/>
        </authorList>
    </citation>
    <scope>NUCLEOTIDE SEQUENCE</scope>
    <source>
        <strain evidence="9">CBHHK188m</strain>
    </source>
</reference>
<dbReference type="EMBL" id="JARJLG010000072">
    <property type="protein sequence ID" value="KAJ7753115.1"/>
    <property type="molecule type" value="Genomic_DNA"/>
</dbReference>
<evidence type="ECO:0000256" key="6">
    <source>
        <dbReference type="PROSITE-ProRule" id="PRU00094"/>
    </source>
</evidence>
<dbReference type="PROSITE" id="PS00344">
    <property type="entry name" value="GATA_ZN_FINGER_1"/>
    <property type="match status" value="1"/>
</dbReference>
<evidence type="ECO:0000259" key="8">
    <source>
        <dbReference type="PROSITE" id="PS50114"/>
    </source>
</evidence>
<feature type="domain" description="GATA-type" evidence="8">
    <location>
        <begin position="1"/>
        <end position="44"/>
    </location>
</feature>
<keyword evidence="2" id="KW-0479">Metal-binding</keyword>
<evidence type="ECO:0000256" key="7">
    <source>
        <dbReference type="SAM" id="MobiDB-lite"/>
    </source>
</evidence>
<dbReference type="InterPro" id="IPR039355">
    <property type="entry name" value="Transcription_factor_GATA"/>
</dbReference>
<accession>A0AAD7J2J6</accession>
<sequence length="116" mass="13314">MSGIKQCYNCKATTTPLWRRDPGTHRTLCNACGLYVQQRRFQRPKELIYTNNTPVCVPDGPECNHCGTRQTTVWRRNKQGDKVCNACGVFEHHHGIPRPLSLKGKQIKPRPNHHQP</sequence>
<dbReference type="InterPro" id="IPR013088">
    <property type="entry name" value="Znf_NHR/GATA"/>
</dbReference>
<dbReference type="PANTHER" id="PTHR10071">
    <property type="entry name" value="TRANSCRIPTION FACTOR GATA FAMILY MEMBER"/>
    <property type="match status" value="1"/>
</dbReference>
<organism evidence="9 10">
    <name type="scientific">Mycena maculata</name>
    <dbReference type="NCBI Taxonomy" id="230809"/>
    <lineage>
        <taxon>Eukaryota</taxon>
        <taxon>Fungi</taxon>
        <taxon>Dikarya</taxon>
        <taxon>Basidiomycota</taxon>
        <taxon>Agaricomycotina</taxon>
        <taxon>Agaricomycetes</taxon>
        <taxon>Agaricomycetidae</taxon>
        <taxon>Agaricales</taxon>
        <taxon>Marasmiineae</taxon>
        <taxon>Mycenaceae</taxon>
        <taxon>Mycena</taxon>
    </lineage>
</organism>
<gene>
    <name evidence="9" type="ORF">DFH07DRAFT_744580</name>
</gene>
<dbReference type="GO" id="GO:0005634">
    <property type="term" value="C:nucleus"/>
    <property type="evidence" value="ECO:0007669"/>
    <property type="project" value="UniProtKB-SubCell"/>
</dbReference>
<keyword evidence="5" id="KW-0539">Nucleus</keyword>